<comment type="caution">
    <text evidence="2">The sequence shown here is derived from an EMBL/GenBank/DDBJ whole genome shotgun (WGS) entry which is preliminary data.</text>
</comment>
<proteinExistence type="predicted"/>
<dbReference type="Gene3D" id="3.40.190.10">
    <property type="entry name" value="Periplasmic binding protein-like II"/>
    <property type="match status" value="2"/>
</dbReference>
<dbReference type="RefSeq" id="WP_124845781.1">
    <property type="nucleotide sequence ID" value="NZ_RQZG01000019.1"/>
</dbReference>
<dbReference type="GO" id="GO:0009228">
    <property type="term" value="P:thiamine biosynthetic process"/>
    <property type="evidence" value="ECO:0007669"/>
    <property type="project" value="InterPro"/>
</dbReference>
<dbReference type="InterPro" id="IPR015168">
    <property type="entry name" value="SsuA/THI5"/>
</dbReference>
<dbReference type="Pfam" id="PF09084">
    <property type="entry name" value="NMT1"/>
    <property type="match status" value="1"/>
</dbReference>
<sequence>MKLNRRALMLGAGLAGAGLAGCARTDGHRTVIGLTYIPNIQFCAFYHAVDAGLFAKAGVDVELRHHGAQEGLFTALEAGEEQVVFASVDEAVLAAAAGLGTLRVFASCYRTYPGHVLGGPAVRDLTDLKGRRLGVPGRYGASWLTALAALHRAELSQDEVEIVEIGWTQVAALTSGKVDAAIGFINNEAVQLEQLGFGAAVLDAVDPLAPDLLGPGLMTLAQQVEGTTLARIVEAVVEAEQQIIADPTKGIEAALSRIPTLAEPEQRAAAEGVLAATIKLWDEGSGVDLGVPAETLQRTEAFLHRVGAIEQVPGDLLLQVP</sequence>
<dbReference type="OrthoDB" id="174578at2"/>
<evidence type="ECO:0000313" key="3">
    <source>
        <dbReference type="Proteomes" id="UP000280819"/>
    </source>
</evidence>
<reference evidence="2 3" key="1">
    <citation type="submission" date="2018-11" db="EMBL/GenBank/DDBJ databases">
        <title>Genomes From Bacteria Associated with the Canine Oral Cavity: a Test Case for Automated Genome-Based Taxonomic Assignment.</title>
        <authorList>
            <person name="Coil D.A."/>
            <person name="Jospin G."/>
            <person name="Darling A.E."/>
            <person name="Wallis C."/>
            <person name="Davis I.J."/>
            <person name="Harris S."/>
            <person name="Eisen J.A."/>
            <person name="Holcombe L.J."/>
            <person name="O'Flynn C."/>
        </authorList>
    </citation>
    <scope>NUCLEOTIDE SEQUENCE [LARGE SCALE GENOMIC DNA]</scope>
    <source>
        <strain evidence="2 3">OH887_COT-365</strain>
    </source>
</reference>
<protein>
    <submittedName>
        <fullName evidence="2">ABC transporter substrate-binding protein</fullName>
    </submittedName>
</protein>
<dbReference type="PANTHER" id="PTHR31528:SF15">
    <property type="entry name" value="RIBOFLAVIN-BINDING PROTEIN RIBY"/>
    <property type="match status" value="1"/>
</dbReference>
<dbReference type="AlphaFoldDB" id="A0A3P1T2B4"/>
<accession>A0A3P1T2B4</accession>
<dbReference type="InterPro" id="IPR027939">
    <property type="entry name" value="NMT1/THI5"/>
</dbReference>
<dbReference type="EMBL" id="RQZG01000019">
    <property type="protein sequence ID" value="RRD03504.1"/>
    <property type="molecule type" value="Genomic_DNA"/>
</dbReference>
<organism evidence="2 3">
    <name type="scientific">Arachnia propionica</name>
    <dbReference type="NCBI Taxonomy" id="1750"/>
    <lineage>
        <taxon>Bacteria</taxon>
        <taxon>Bacillati</taxon>
        <taxon>Actinomycetota</taxon>
        <taxon>Actinomycetes</taxon>
        <taxon>Propionibacteriales</taxon>
        <taxon>Propionibacteriaceae</taxon>
        <taxon>Arachnia</taxon>
    </lineage>
</organism>
<feature type="domain" description="SsuA/THI5-like" evidence="1">
    <location>
        <begin position="39"/>
        <end position="248"/>
    </location>
</feature>
<dbReference type="PROSITE" id="PS51257">
    <property type="entry name" value="PROKAR_LIPOPROTEIN"/>
    <property type="match status" value="1"/>
</dbReference>
<evidence type="ECO:0000259" key="1">
    <source>
        <dbReference type="Pfam" id="PF09084"/>
    </source>
</evidence>
<dbReference type="PANTHER" id="PTHR31528">
    <property type="entry name" value="4-AMINO-5-HYDROXYMETHYL-2-METHYLPYRIMIDINE PHOSPHATE SYNTHASE THI11-RELATED"/>
    <property type="match status" value="1"/>
</dbReference>
<dbReference type="Proteomes" id="UP000280819">
    <property type="component" value="Unassembled WGS sequence"/>
</dbReference>
<gene>
    <name evidence="2" type="ORF">EII34_13965</name>
</gene>
<dbReference type="SUPFAM" id="SSF53850">
    <property type="entry name" value="Periplasmic binding protein-like II"/>
    <property type="match status" value="1"/>
</dbReference>
<name>A0A3P1T2B4_9ACTN</name>
<evidence type="ECO:0000313" key="2">
    <source>
        <dbReference type="EMBL" id="RRD03504.1"/>
    </source>
</evidence>